<dbReference type="OrthoDB" id="3540123at2759"/>
<protein>
    <submittedName>
        <fullName evidence="1">Uncharacterized protein</fullName>
    </submittedName>
</protein>
<evidence type="ECO:0000313" key="2">
    <source>
        <dbReference type="Proteomes" id="UP000235371"/>
    </source>
</evidence>
<dbReference type="RefSeq" id="XP_024737170.1">
    <property type="nucleotide sequence ID" value="XM_024873039.1"/>
</dbReference>
<evidence type="ECO:0000313" key="1">
    <source>
        <dbReference type="EMBL" id="PMD60266.1"/>
    </source>
</evidence>
<dbReference type="InParanoid" id="A0A2J6TB69"/>
<gene>
    <name evidence="1" type="ORF">K444DRAFT_482987</name>
</gene>
<organism evidence="1 2">
    <name type="scientific">Hyaloscypha bicolor E</name>
    <dbReference type="NCBI Taxonomy" id="1095630"/>
    <lineage>
        <taxon>Eukaryota</taxon>
        <taxon>Fungi</taxon>
        <taxon>Dikarya</taxon>
        <taxon>Ascomycota</taxon>
        <taxon>Pezizomycotina</taxon>
        <taxon>Leotiomycetes</taxon>
        <taxon>Helotiales</taxon>
        <taxon>Hyaloscyphaceae</taxon>
        <taxon>Hyaloscypha</taxon>
        <taxon>Hyaloscypha bicolor</taxon>
    </lineage>
</organism>
<dbReference type="Proteomes" id="UP000235371">
    <property type="component" value="Unassembled WGS sequence"/>
</dbReference>
<sequence>WPKREVLRIKALSEQQVLSELQEIMEGRSYSWHSINELLQDQLHKEALEFTFIDGDILFEWNNLCNEKRKWERKGCLSDDCAEFNRDCLTNLKVLPFQAGLGLESK</sequence>
<feature type="non-terminal residue" evidence="1">
    <location>
        <position position="1"/>
    </location>
</feature>
<dbReference type="AlphaFoldDB" id="A0A2J6TB69"/>
<reference evidence="1 2" key="1">
    <citation type="submission" date="2016-04" db="EMBL/GenBank/DDBJ databases">
        <title>A degradative enzymes factory behind the ericoid mycorrhizal symbiosis.</title>
        <authorList>
            <consortium name="DOE Joint Genome Institute"/>
            <person name="Martino E."/>
            <person name="Morin E."/>
            <person name="Grelet G."/>
            <person name="Kuo A."/>
            <person name="Kohler A."/>
            <person name="Daghino S."/>
            <person name="Barry K."/>
            <person name="Choi C."/>
            <person name="Cichocki N."/>
            <person name="Clum A."/>
            <person name="Copeland A."/>
            <person name="Hainaut M."/>
            <person name="Haridas S."/>
            <person name="Labutti K."/>
            <person name="Lindquist E."/>
            <person name="Lipzen A."/>
            <person name="Khouja H.-R."/>
            <person name="Murat C."/>
            <person name="Ohm R."/>
            <person name="Olson A."/>
            <person name="Spatafora J."/>
            <person name="Veneault-Fourrey C."/>
            <person name="Henrissat B."/>
            <person name="Grigoriev I."/>
            <person name="Martin F."/>
            <person name="Perotto S."/>
        </authorList>
    </citation>
    <scope>NUCLEOTIDE SEQUENCE [LARGE SCALE GENOMIC DNA]</scope>
    <source>
        <strain evidence="1 2">E</strain>
    </source>
</reference>
<proteinExistence type="predicted"/>
<keyword evidence="2" id="KW-1185">Reference proteome</keyword>
<dbReference type="EMBL" id="KZ613791">
    <property type="protein sequence ID" value="PMD60266.1"/>
    <property type="molecule type" value="Genomic_DNA"/>
</dbReference>
<name>A0A2J6TB69_9HELO</name>
<dbReference type="GeneID" id="36581119"/>
<feature type="non-terminal residue" evidence="1">
    <location>
        <position position="106"/>
    </location>
</feature>
<accession>A0A2J6TB69</accession>